<sequence length="149" mass="16894">MLWVLLGLMLLETMVVHLLVALWSVWAALILSVISLALVGWFVLFLRSLRHYPVRVDAQGLTWPIGFLRSLTVPWEQIAGLRGEWTLQELQAAGLFNGALIAYPNVVLELDPPVRNGRRSIRFLAHRLDEPSMFTSSFAAWKRIAPSDF</sequence>
<dbReference type="EMBL" id="ATDP01000082">
    <property type="protein sequence ID" value="EQB15599.1"/>
    <property type="molecule type" value="Genomic_DNA"/>
</dbReference>
<name>T0J0W3_9SPHN</name>
<proteinExistence type="predicted"/>
<keyword evidence="3" id="KW-1185">Reference proteome</keyword>
<organism evidence="2 3">
    <name type="scientific">Sphingobium lactosutens DS20</name>
    <dbReference type="NCBI Taxonomy" id="1331060"/>
    <lineage>
        <taxon>Bacteria</taxon>
        <taxon>Pseudomonadati</taxon>
        <taxon>Pseudomonadota</taxon>
        <taxon>Alphaproteobacteria</taxon>
        <taxon>Sphingomonadales</taxon>
        <taxon>Sphingomonadaceae</taxon>
        <taxon>Sphingobium</taxon>
    </lineage>
</organism>
<dbReference type="PATRIC" id="fig|1331060.3.peg.1907"/>
<evidence type="ECO:0000313" key="2">
    <source>
        <dbReference type="EMBL" id="EQB15599.1"/>
    </source>
</evidence>
<evidence type="ECO:0000256" key="1">
    <source>
        <dbReference type="SAM" id="Phobius"/>
    </source>
</evidence>
<dbReference type="Proteomes" id="UP000015531">
    <property type="component" value="Unassembled WGS sequence"/>
</dbReference>
<keyword evidence="1" id="KW-0472">Membrane</keyword>
<accession>T0J0W3</accession>
<gene>
    <name evidence="2" type="ORF">RLDS_10000</name>
</gene>
<comment type="caution">
    <text evidence="2">The sequence shown here is derived from an EMBL/GenBank/DDBJ whole genome shotgun (WGS) entry which is preliminary data.</text>
</comment>
<protein>
    <submittedName>
        <fullName evidence="2">Uncharacterized protein</fullName>
    </submittedName>
</protein>
<reference evidence="2 3" key="1">
    <citation type="journal article" date="2013" name="Genome Announc.">
        <title>Draft Genome Sequence of Sphingobium lactosutens Strain DS20T, Isolated from a Hexachlorocyclohexane Dumpsite.</title>
        <authorList>
            <person name="Kumar R."/>
            <person name="Dwivedi V."/>
            <person name="Negi V."/>
            <person name="Khurana J.P."/>
            <person name="Lal R."/>
        </authorList>
    </citation>
    <scope>NUCLEOTIDE SEQUENCE [LARGE SCALE GENOMIC DNA]</scope>
    <source>
        <strain evidence="2 3">DS20</strain>
    </source>
</reference>
<keyword evidence="1" id="KW-1133">Transmembrane helix</keyword>
<evidence type="ECO:0000313" key="3">
    <source>
        <dbReference type="Proteomes" id="UP000015531"/>
    </source>
</evidence>
<dbReference type="AlphaFoldDB" id="T0J0W3"/>
<feature type="transmembrane region" description="Helical" evidence="1">
    <location>
        <begin position="20"/>
        <end position="46"/>
    </location>
</feature>
<keyword evidence="1" id="KW-0812">Transmembrane</keyword>